<dbReference type="OrthoDB" id="784956at2759"/>
<dbReference type="Proteomes" id="UP000324897">
    <property type="component" value="Chromosome 4"/>
</dbReference>
<protein>
    <submittedName>
        <fullName evidence="1">Uncharacterized protein</fullName>
    </submittedName>
</protein>
<organism evidence="1 2">
    <name type="scientific">Eragrostis curvula</name>
    <name type="common">weeping love grass</name>
    <dbReference type="NCBI Taxonomy" id="38414"/>
    <lineage>
        <taxon>Eukaryota</taxon>
        <taxon>Viridiplantae</taxon>
        <taxon>Streptophyta</taxon>
        <taxon>Embryophyta</taxon>
        <taxon>Tracheophyta</taxon>
        <taxon>Spermatophyta</taxon>
        <taxon>Magnoliopsida</taxon>
        <taxon>Liliopsida</taxon>
        <taxon>Poales</taxon>
        <taxon>Poaceae</taxon>
        <taxon>PACMAD clade</taxon>
        <taxon>Chloridoideae</taxon>
        <taxon>Eragrostideae</taxon>
        <taxon>Eragrostidinae</taxon>
        <taxon>Eragrostis</taxon>
    </lineage>
</organism>
<dbReference type="Gramene" id="TVU39204">
    <property type="protein sequence ID" value="TVU39204"/>
    <property type="gene ID" value="EJB05_12612"/>
</dbReference>
<proteinExistence type="predicted"/>
<dbReference type="EMBL" id="RWGY01000007">
    <property type="protein sequence ID" value="TVU39204.1"/>
    <property type="molecule type" value="Genomic_DNA"/>
</dbReference>
<evidence type="ECO:0000313" key="2">
    <source>
        <dbReference type="Proteomes" id="UP000324897"/>
    </source>
</evidence>
<accession>A0A5J9VUX0</accession>
<keyword evidence="2" id="KW-1185">Reference proteome</keyword>
<reference evidence="1 2" key="1">
    <citation type="journal article" date="2019" name="Sci. Rep.">
        <title>A high-quality genome of Eragrostis curvula grass provides insights into Poaceae evolution and supports new strategies to enhance forage quality.</title>
        <authorList>
            <person name="Carballo J."/>
            <person name="Santos B.A.C.M."/>
            <person name="Zappacosta D."/>
            <person name="Garbus I."/>
            <person name="Selva J.P."/>
            <person name="Gallo C.A."/>
            <person name="Diaz A."/>
            <person name="Albertini E."/>
            <person name="Caccamo M."/>
            <person name="Echenique V."/>
        </authorList>
    </citation>
    <scope>NUCLEOTIDE SEQUENCE [LARGE SCALE GENOMIC DNA]</scope>
    <source>
        <strain evidence="2">cv. Victoria</strain>
        <tissue evidence="1">Leaf</tissue>
    </source>
</reference>
<gene>
    <name evidence="1" type="ORF">EJB05_12612</name>
</gene>
<dbReference type="AlphaFoldDB" id="A0A5J9VUX0"/>
<evidence type="ECO:0000313" key="1">
    <source>
        <dbReference type="EMBL" id="TVU39204.1"/>
    </source>
</evidence>
<name>A0A5J9VUX0_9POAL</name>
<feature type="non-terminal residue" evidence="1">
    <location>
        <position position="1"/>
    </location>
</feature>
<comment type="caution">
    <text evidence="1">The sequence shown here is derived from an EMBL/GenBank/DDBJ whole genome shotgun (WGS) entry which is preliminary data.</text>
</comment>
<sequence>MAPDLRYRLLDTTFDEEHRAHLMVDLGRQLKCMRSRTHKPLSWDERYAVYIGRAGLLPLARLVNAGLPRMDSAALTALGWRDMVEAALGLRPLEVEEDVKDRKTTGVSSAWLAEHFSNLEDPEAPDWLVERYMGEYGHLQLGFWSTSLFVSTAL</sequence>